<keyword evidence="1" id="KW-1185">Reference proteome</keyword>
<dbReference type="Proteomes" id="UP000504615">
    <property type="component" value="Unplaced"/>
</dbReference>
<protein>
    <submittedName>
        <fullName evidence="2">Cyclin-dependent kinase 2-interacting protein-like</fullName>
    </submittedName>
</protein>
<dbReference type="AlphaFoldDB" id="A0A6I9WBQ4"/>
<sequence>MFSPINLSSPKSFQGRNLTGTARVIHDLVADIHANIQQWNNFHIQGVTYLKDITQHKYNKNYSEILQNLCDKLENICDNLDNIVKNLEQIKYKLINISALQKTDDKLFISWPTIKFGEAAETIHKAYEMEAKLKRNLLENVAHNYTESWKMLHLATWVYEPFITENLTILLNSLFIETGHK</sequence>
<accession>A0A6I9WBQ4</accession>
<evidence type="ECO:0000313" key="1">
    <source>
        <dbReference type="Proteomes" id="UP000504615"/>
    </source>
</evidence>
<dbReference type="OrthoDB" id="17066at2759"/>
<organism evidence="1 2">
    <name type="scientific">Pogonomyrmex barbatus</name>
    <name type="common">red harvester ant</name>
    <dbReference type="NCBI Taxonomy" id="144034"/>
    <lineage>
        <taxon>Eukaryota</taxon>
        <taxon>Metazoa</taxon>
        <taxon>Ecdysozoa</taxon>
        <taxon>Arthropoda</taxon>
        <taxon>Hexapoda</taxon>
        <taxon>Insecta</taxon>
        <taxon>Pterygota</taxon>
        <taxon>Neoptera</taxon>
        <taxon>Endopterygota</taxon>
        <taxon>Hymenoptera</taxon>
        <taxon>Apocrita</taxon>
        <taxon>Aculeata</taxon>
        <taxon>Formicoidea</taxon>
        <taxon>Formicidae</taxon>
        <taxon>Myrmicinae</taxon>
        <taxon>Pogonomyrmex</taxon>
    </lineage>
</organism>
<name>A0A6I9WBQ4_9HYME</name>
<proteinExistence type="predicted"/>
<dbReference type="RefSeq" id="XP_011639546.1">
    <property type="nucleotide sequence ID" value="XM_011641244.1"/>
</dbReference>
<dbReference type="GeneID" id="105428762"/>
<evidence type="ECO:0000313" key="2">
    <source>
        <dbReference type="RefSeq" id="XP_011639546.1"/>
    </source>
</evidence>
<gene>
    <name evidence="2" type="primary">LOC105428762</name>
</gene>
<dbReference type="KEGG" id="pbar:105428762"/>
<reference evidence="2" key="1">
    <citation type="submission" date="2025-08" db="UniProtKB">
        <authorList>
            <consortium name="RefSeq"/>
        </authorList>
    </citation>
    <scope>IDENTIFICATION</scope>
</reference>